<dbReference type="PANTHER" id="PTHR43000">
    <property type="entry name" value="DTDP-D-GLUCOSE 4,6-DEHYDRATASE-RELATED"/>
    <property type="match status" value="1"/>
</dbReference>
<evidence type="ECO:0000256" key="2">
    <source>
        <dbReference type="ARBA" id="ARBA00007637"/>
    </source>
</evidence>
<evidence type="ECO:0000313" key="5">
    <source>
        <dbReference type="EMBL" id="NNM74537.1"/>
    </source>
</evidence>
<dbReference type="EC" id="4.2.1.45" evidence="5"/>
<feature type="compositionally biased region" description="Basic residues" evidence="3">
    <location>
        <begin position="113"/>
        <end position="138"/>
    </location>
</feature>
<evidence type="ECO:0000313" key="6">
    <source>
        <dbReference type="Proteomes" id="UP000564885"/>
    </source>
</evidence>
<dbReference type="SUPFAM" id="SSF51735">
    <property type="entry name" value="NAD(P)-binding Rossmann-fold domains"/>
    <property type="match status" value="1"/>
</dbReference>
<dbReference type="InterPro" id="IPR036291">
    <property type="entry name" value="NAD(P)-bd_dom_sf"/>
</dbReference>
<keyword evidence="6" id="KW-1185">Reference proteome</keyword>
<dbReference type="Gene3D" id="3.40.50.720">
    <property type="entry name" value="NAD(P)-binding Rossmann-like Domain"/>
    <property type="match status" value="1"/>
</dbReference>
<name>A0A849IEZ0_9HYPH</name>
<evidence type="ECO:0000256" key="1">
    <source>
        <dbReference type="ARBA" id="ARBA00005125"/>
    </source>
</evidence>
<feature type="region of interest" description="Disordered" evidence="3">
    <location>
        <begin position="1"/>
        <end position="36"/>
    </location>
</feature>
<evidence type="ECO:0000256" key="3">
    <source>
        <dbReference type="SAM" id="MobiDB-lite"/>
    </source>
</evidence>
<dbReference type="Gene3D" id="3.90.25.10">
    <property type="entry name" value="UDP-galactose 4-epimerase, domain 1"/>
    <property type="match status" value="1"/>
</dbReference>
<accession>A0A849IEZ0</accession>
<protein>
    <submittedName>
        <fullName evidence="5">CDP-glucose 4,6-dehydratase</fullName>
        <ecNumber evidence="5">4.2.1.45</ecNumber>
    </submittedName>
</protein>
<keyword evidence="5" id="KW-0456">Lyase</keyword>
<dbReference type="NCBIfam" id="TIGR02622">
    <property type="entry name" value="CDP_4_6_dhtase"/>
    <property type="match status" value="1"/>
</dbReference>
<feature type="compositionally biased region" description="Basic and acidic residues" evidence="3">
    <location>
        <begin position="182"/>
        <end position="191"/>
    </location>
</feature>
<comment type="pathway">
    <text evidence="1">Bacterial outer membrane biogenesis; LPS O-antigen biosynthesis.</text>
</comment>
<feature type="compositionally biased region" description="Basic and acidic residues" evidence="3">
    <location>
        <begin position="1"/>
        <end position="21"/>
    </location>
</feature>
<dbReference type="InterPro" id="IPR013445">
    <property type="entry name" value="CDP_4_6_deHydtase"/>
</dbReference>
<evidence type="ECO:0000259" key="4">
    <source>
        <dbReference type="Pfam" id="PF01370"/>
    </source>
</evidence>
<proteinExistence type="inferred from homology"/>
<dbReference type="Proteomes" id="UP000564885">
    <property type="component" value="Unassembled WGS sequence"/>
</dbReference>
<comment type="similarity">
    <text evidence="2">Belongs to the NAD(P)-dependent epimerase/dehydratase family.</text>
</comment>
<gene>
    <name evidence="5" type="primary">rfbG</name>
    <name evidence="5" type="ORF">HJG44_19440</name>
</gene>
<feature type="region of interest" description="Disordered" evidence="3">
    <location>
        <begin position="78"/>
        <end position="207"/>
    </location>
</feature>
<dbReference type="AlphaFoldDB" id="A0A849IEZ0"/>
<dbReference type="GO" id="GO:0047733">
    <property type="term" value="F:CDP-glucose 4,6-dehydratase activity"/>
    <property type="evidence" value="ECO:0007669"/>
    <property type="project" value="UniProtKB-EC"/>
</dbReference>
<feature type="domain" description="NAD-dependent epimerase/dehydratase" evidence="4">
    <location>
        <begin position="271"/>
        <end position="507"/>
    </location>
</feature>
<comment type="caution">
    <text evidence="5">The sequence shown here is derived from an EMBL/GenBank/DDBJ whole genome shotgun (WGS) entry which is preliminary data.</text>
</comment>
<organism evidence="5 6">
    <name type="scientific">Enterovirga aerilata</name>
    <dbReference type="NCBI Taxonomy" id="2730920"/>
    <lineage>
        <taxon>Bacteria</taxon>
        <taxon>Pseudomonadati</taxon>
        <taxon>Pseudomonadota</taxon>
        <taxon>Alphaproteobacteria</taxon>
        <taxon>Hyphomicrobiales</taxon>
        <taxon>Methylobacteriaceae</taxon>
        <taxon>Enterovirga</taxon>
    </lineage>
</organism>
<dbReference type="InterPro" id="IPR001509">
    <property type="entry name" value="Epimerase_deHydtase"/>
</dbReference>
<reference evidence="5 6" key="1">
    <citation type="submission" date="2020-04" db="EMBL/GenBank/DDBJ databases">
        <title>Enterovirga sp. isolate from soil.</title>
        <authorList>
            <person name="Chea S."/>
            <person name="Kim D.-U."/>
        </authorList>
    </citation>
    <scope>NUCLEOTIDE SEQUENCE [LARGE SCALE GENOMIC DNA]</scope>
    <source>
        <strain evidence="5 6">DB1703</strain>
    </source>
</reference>
<dbReference type="Pfam" id="PF01370">
    <property type="entry name" value="Epimerase"/>
    <property type="match status" value="1"/>
</dbReference>
<sequence>MRPHEGGHSDRRGRNAPRRGDLGSTQAHGRDRRAADPLAHHEDLFVARLQRLRAVPGLQGLLHQGVLRELLPPSVRRHLRHGGQHDGGASPERRALARHARRHGREDDDRRPHQAHPRLRRRGRRDGHDLWRRRRERRPRGSDGLPQGAWKARDRHHGPAAAALRRDRARRQPGLLLPGEARGGDGLDQRRLLPPLTQGDRPDRGRRDLLGARADELARRERGAAGLHPRGLLAPHGHAAGQALPRGRVGLGPGEVEDVVISSDFWLGRRVFLTGHTGFKGAWLALMLDRLNAAVTGYALDPPTTPSAFDLLGVRDALSDGRGDICDLAALDAALGAAEPEIVFHLAAQSLVRRGYADPPDTFRTNVLGTANLLDCVRRVQSVRLVVVVTTDKCYENREAETGYAEGDRLGGADPYSASKACAELVSASFRESFLAEAGTRVVTVRAGNVIGGGDFAVDRIIPDAFRAFASGDVLGVRNPDAVRPWQHVLEPLRGYLLLAERALSGAPVSDAYNFGPGPEGEHDVAALLGHLAAGWGGKAAWRHDRSPQPKETRLLRLDTTRAREELGWHPLLPFGEAVLWTAEWYRAFAERRDMAAFTREQADRYLGQCVRLVPPFREARPATMRAGGRRAARS</sequence>
<dbReference type="EMBL" id="JABEPP010000005">
    <property type="protein sequence ID" value="NNM74537.1"/>
    <property type="molecule type" value="Genomic_DNA"/>
</dbReference>